<evidence type="ECO:0000256" key="1">
    <source>
        <dbReference type="ARBA" id="ARBA00023122"/>
    </source>
</evidence>
<feature type="domain" description="CBS" evidence="3">
    <location>
        <begin position="162"/>
        <end position="221"/>
    </location>
</feature>
<evidence type="ECO:0000256" key="2">
    <source>
        <dbReference type="PROSITE-ProRule" id="PRU00703"/>
    </source>
</evidence>
<evidence type="ECO:0000259" key="3">
    <source>
        <dbReference type="PROSITE" id="PS51371"/>
    </source>
</evidence>
<protein>
    <recommendedName>
        <fullName evidence="3">CBS domain-containing protein</fullName>
    </recommendedName>
</protein>
<comment type="caution">
    <text evidence="4">The sequence shown here is derived from an EMBL/GenBank/DDBJ whole genome shotgun (WGS) entry which is preliminary data.</text>
</comment>
<dbReference type="Proteomes" id="UP000238196">
    <property type="component" value="Unassembled WGS sequence"/>
</dbReference>
<dbReference type="InterPro" id="IPR051257">
    <property type="entry name" value="Diverse_CBS-Domain"/>
</dbReference>
<keyword evidence="1 2" id="KW-0129">CBS domain</keyword>
<accession>A0A2S5KJ20</accession>
<organism evidence="4 5">
    <name type="scientific">Proteobacteria bacterium 228</name>
    <dbReference type="NCBI Taxonomy" id="2083153"/>
    <lineage>
        <taxon>Bacteria</taxon>
        <taxon>Pseudomonadati</taxon>
        <taxon>Pseudomonadota</taxon>
    </lineage>
</organism>
<dbReference type="SUPFAM" id="SSF54631">
    <property type="entry name" value="CBS-domain pair"/>
    <property type="match status" value="1"/>
</dbReference>
<gene>
    <name evidence="4" type="ORF">C4K68_24140</name>
</gene>
<reference evidence="4 5" key="1">
    <citation type="submission" date="2018-02" db="EMBL/GenBank/DDBJ databases">
        <title>novel marine gammaproteobacteria from coastal saline agro ecosystem.</title>
        <authorList>
            <person name="Krishnan R."/>
            <person name="Ramesh Kumar N."/>
        </authorList>
    </citation>
    <scope>NUCLEOTIDE SEQUENCE [LARGE SCALE GENOMIC DNA]</scope>
    <source>
        <strain evidence="4 5">228</strain>
    </source>
</reference>
<dbReference type="PROSITE" id="PS51371">
    <property type="entry name" value="CBS"/>
    <property type="match status" value="1"/>
</dbReference>
<evidence type="ECO:0000313" key="4">
    <source>
        <dbReference type="EMBL" id="PPC74817.1"/>
    </source>
</evidence>
<dbReference type="InterPro" id="IPR046342">
    <property type="entry name" value="CBS_dom_sf"/>
</dbReference>
<name>A0A2S5KJ20_9PROT</name>
<evidence type="ECO:0000313" key="5">
    <source>
        <dbReference type="Proteomes" id="UP000238196"/>
    </source>
</evidence>
<dbReference type="EMBL" id="PRLP01000127">
    <property type="protein sequence ID" value="PPC74817.1"/>
    <property type="molecule type" value="Genomic_DNA"/>
</dbReference>
<dbReference type="Pfam" id="PF00571">
    <property type="entry name" value="CBS"/>
    <property type="match status" value="1"/>
</dbReference>
<dbReference type="InterPro" id="IPR000644">
    <property type="entry name" value="CBS_dom"/>
</dbReference>
<sequence length="223" mass="24992">MVFYIFEQGQRMTTPVRSNFPPKGVREINAATGQVISSDSQHQNEAFSDVMDRLDPNTRREAKATPQNIASRAYAELSQTEEQRHPELLVKDIMAPVSVVLEADADWQEVKSALRNHPGEVLVVNSEQGTPWGLLDSRSLGQWLQLYGGQDLYTQMPNAQKLSNHRFYSSLPTATVRDIASLFVKESLQAVPVIDQDNRLQGMVTESVLLQALLNMSHADSWV</sequence>
<proteinExistence type="predicted"/>
<dbReference type="PANTHER" id="PTHR43080">
    <property type="entry name" value="CBS DOMAIN-CONTAINING PROTEIN CBSX3, MITOCHONDRIAL"/>
    <property type="match status" value="1"/>
</dbReference>
<dbReference type="AlphaFoldDB" id="A0A2S5KJ20"/>
<dbReference type="PANTHER" id="PTHR43080:SF2">
    <property type="entry name" value="CBS DOMAIN-CONTAINING PROTEIN"/>
    <property type="match status" value="1"/>
</dbReference>
<dbReference type="SMART" id="SM00116">
    <property type="entry name" value="CBS"/>
    <property type="match status" value="1"/>
</dbReference>
<dbReference type="Gene3D" id="3.10.580.10">
    <property type="entry name" value="CBS-domain"/>
    <property type="match status" value="1"/>
</dbReference>
<dbReference type="OrthoDB" id="5801368at2"/>